<dbReference type="PANTHER" id="PTHR11451:SF56">
    <property type="entry name" value="THREONINE--TRNA LIGASE 1"/>
    <property type="match status" value="1"/>
</dbReference>
<keyword evidence="6" id="KW-0862">Zinc</keyword>
<dbReference type="InterPro" id="IPR002320">
    <property type="entry name" value="Thr-tRNA-ligase_IIa"/>
</dbReference>
<dbReference type="InterPro" id="IPR045864">
    <property type="entry name" value="aa-tRNA-synth_II/BPL/LPL"/>
</dbReference>
<proteinExistence type="inferred from homology"/>
<evidence type="ECO:0000256" key="11">
    <source>
        <dbReference type="NCBIfam" id="TIGR00418"/>
    </source>
</evidence>
<dbReference type="EC" id="6.1.1.3" evidence="2 11"/>
<dbReference type="Gene3D" id="3.40.50.800">
    <property type="entry name" value="Anticodon-binding domain"/>
    <property type="match status" value="1"/>
</dbReference>
<evidence type="ECO:0000256" key="5">
    <source>
        <dbReference type="ARBA" id="ARBA00022741"/>
    </source>
</evidence>
<protein>
    <recommendedName>
        <fullName evidence="2 11">Threonine--tRNA ligase</fullName>
        <ecNumber evidence="2 11">6.1.1.3</ecNumber>
    </recommendedName>
</protein>
<evidence type="ECO:0000256" key="7">
    <source>
        <dbReference type="ARBA" id="ARBA00022840"/>
    </source>
</evidence>
<dbReference type="SUPFAM" id="SSF55681">
    <property type="entry name" value="Class II aaRS and biotin synthetases"/>
    <property type="match status" value="1"/>
</dbReference>
<evidence type="ECO:0000313" key="15">
    <source>
        <dbReference type="Proteomes" id="UP000231192"/>
    </source>
</evidence>
<dbReference type="GO" id="GO:0005524">
    <property type="term" value="F:ATP binding"/>
    <property type="evidence" value="ECO:0007669"/>
    <property type="project" value="UniProtKB-KW"/>
</dbReference>
<keyword evidence="8" id="KW-0648">Protein biosynthesis</keyword>
<feature type="domain" description="Aminoacyl-transfer RNA synthetases class-II family profile" evidence="13">
    <location>
        <begin position="60"/>
        <end position="330"/>
    </location>
</feature>
<sequence length="430" mass="48997">MADKSEEDLKDGSTSSPQDGSTSSPQDRDHKKLGKELDLFTFSDSVGKGLPLWTPKGSVIRRELERFIVDEEIRRGYLHVYTPDIAKLDLYKKSGHYPHYKDSMYAPIVIDDEEFMLRPMTCPHHFELYLDKPHSYRELPMRIAELAKLYRYEQSGELMGLQRVRTFCLADAHIICATEEQAVEEAGKVLDLIVYVTSVFGLKQNEDYHFRLSLGDRENTEKYYKNDAAWEKAERLLRELLENRGEKFEEAKDEAAFYGPKIDVQMKNVNGKEDTAFTVQYDFCMPERFDLTYVAPDGTKKRAFVVHRSSIGAIERIVAFLIEHYAGAFPLWLSPVQVNILPVSEKHHAYANEVQEQLVAAGIRCEIAADDALGKRIRNTKLQKVPYFLVLGDEEVAANTATLESRAGKIGALSVTEIISKLTGEIRTRA</sequence>
<dbReference type="PRINTS" id="PR01047">
    <property type="entry name" value="TRNASYNTHTHR"/>
</dbReference>
<comment type="similarity">
    <text evidence="1">Belongs to the class-II aminoacyl-tRNA synthetase family.</text>
</comment>
<evidence type="ECO:0000256" key="4">
    <source>
        <dbReference type="ARBA" id="ARBA00022723"/>
    </source>
</evidence>
<dbReference type="Pfam" id="PF00587">
    <property type="entry name" value="tRNA-synt_2b"/>
    <property type="match status" value="1"/>
</dbReference>
<dbReference type="PANTHER" id="PTHR11451">
    <property type="entry name" value="THREONINE-TRNA LIGASE"/>
    <property type="match status" value="1"/>
</dbReference>
<organism evidence="14 15">
    <name type="scientific">Candidatus Kaiserbacteria bacterium CG10_big_fil_rev_8_21_14_0_10_51_14</name>
    <dbReference type="NCBI Taxonomy" id="1974610"/>
    <lineage>
        <taxon>Bacteria</taxon>
        <taxon>Candidatus Kaiseribacteriota</taxon>
    </lineage>
</organism>
<dbReference type="Pfam" id="PF03129">
    <property type="entry name" value="HGTP_anticodon"/>
    <property type="match status" value="1"/>
</dbReference>
<dbReference type="GO" id="GO:0005737">
    <property type="term" value="C:cytoplasm"/>
    <property type="evidence" value="ECO:0007669"/>
    <property type="project" value="UniProtKB-UniRule"/>
</dbReference>
<reference evidence="15" key="1">
    <citation type="submission" date="2017-09" db="EMBL/GenBank/DDBJ databases">
        <title>Depth-based differentiation of microbial function through sediment-hosted aquifers and enrichment of novel symbionts in the deep terrestrial subsurface.</title>
        <authorList>
            <person name="Probst A.J."/>
            <person name="Ladd B."/>
            <person name="Jarett J.K."/>
            <person name="Geller-Mcgrath D.E."/>
            <person name="Sieber C.M.K."/>
            <person name="Emerson J.B."/>
            <person name="Anantharaman K."/>
            <person name="Thomas B.C."/>
            <person name="Malmstrom R."/>
            <person name="Stieglmeier M."/>
            <person name="Klingl A."/>
            <person name="Woyke T."/>
            <person name="Ryan C.M."/>
            <person name="Banfield J.F."/>
        </authorList>
    </citation>
    <scope>NUCLEOTIDE SEQUENCE [LARGE SCALE GENOMIC DNA]</scope>
</reference>
<dbReference type="PROSITE" id="PS50862">
    <property type="entry name" value="AA_TRNA_LIGASE_II"/>
    <property type="match status" value="1"/>
</dbReference>
<comment type="catalytic activity">
    <reaction evidence="10">
        <text>tRNA(Thr) + L-threonine + ATP = L-threonyl-tRNA(Thr) + AMP + diphosphate + H(+)</text>
        <dbReference type="Rhea" id="RHEA:24624"/>
        <dbReference type="Rhea" id="RHEA-COMP:9670"/>
        <dbReference type="Rhea" id="RHEA-COMP:9704"/>
        <dbReference type="ChEBI" id="CHEBI:15378"/>
        <dbReference type="ChEBI" id="CHEBI:30616"/>
        <dbReference type="ChEBI" id="CHEBI:33019"/>
        <dbReference type="ChEBI" id="CHEBI:57926"/>
        <dbReference type="ChEBI" id="CHEBI:78442"/>
        <dbReference type="ChEBI" id="CHEBI:78534"/>
        <dbReference type="ChEBI" id="CHEBI:456215"/>
        <dbReference type="EC" id="6.1.1.3"/>
    </reaction>
</comment>
<dbReference type="InterPro" id="IPR033728">
    <property type="entry name" value="ThrRS_core"/>
</dbReference>
<evidence type="ECO:0000256" key="1">
    <source>
        <dbReference type="ARBA" id="ARBA00008226"/>
    </source>
</evidence>
<dbReference type="SUPFAM" id="SSF52954">
    <property type="entry name" value="Class II aaRS ABD-related"/>
    <property type="match status" value="1"/>
</dbReference>
<keyword evidence="4" id="KW-0479">Metal-binding</keyword>
<evidence type="ECO:0000256" key="6">
    <source>
        <dbReference type="ARBA" id="ARBA00022833"/>
    </source>
</evidence>
<dbReference type="InterPro" id="IPR047246">
    <property type="entry name" value="ThrRS_anticodon"/>
</dbReference>
<dbReference type="GO" id="GO:0046872">
    <property type="term" value="F:metal ion binding"/>
    <property type="evidence" value="ECO:0007669"/>
    <property type="project" value="UniProtKB-KW"/>
</dbReference>
<dbReference type="GO" id="GO:0006435">
    <property type="term" value="P:threonyl-tRNA aminoacylation"/>
    <property type="evidence" value="ECO:0007669"/>
    <property type="project" value="UniProtKB-UniRule"/>
</dbReference>
<dbReference type="InterPro" id="IPR006195">
    <property type="entry name" value="aa-tRNA-synth_II"/>
</dbReference>
<evidence type="ECO:0000256" key="10">
    <source>
        <dbReference type="ARBA" id="ARBA00049515"/>
    </source>
</evidence>
<dbReference type="Gene3D" id="3.30.930.10">
    <property type="entry name" value="Bira Bifunctional Protein, Domain 2"/>
    <property type="match status" value="1"/>
</dbReference>
<dbReference type="FunFam" id="3.30.930.10:FF:000002">
    <property type="entry name" value="Threonine--tRNA ligase"/>
    <property type="match status" value="1"/>
</dbReference>
<dbReference type="InterPro" id="IPR002314">
    <property type="entry name" value="aa-tRNA-synt_IIb"/>
</dbReference>
<keyword evidence="3 14" id="KW-0436">Ligase</keyword>
<name>A0A2H0UDK2_9BACT</name>
<evidence type="ECO:0000256" key="3">
    <source>
        <dbReference type="ARBA" id="ARBA00022598"/>
    </source>
</evidence>
<dbReference type="NCBIfam" id="TIGR00418">
    <property type="entry name" value="thrS"/>
    <property type="match status" value="1"/>
</dbReference>
<feature type="compositionally biased region" description="Low complexity" evidence="12">
    <location>
        <begin position="12"/>
        <end position="25"/>
    </location>
</feature>
<keyword evidence="5" id="KW-0547">Nucleotide-binding</keyword>
<dbReference type="AlphaFoldDB" id="A0A2H0UDK2"/>
<accession>A0A2H0UDK2</accession>
<gene>
    <name evidence="14" type="primary">thrS</name>
    <name evidence="14" type="ORF">COU18_03735</name>
</gene>
<evidence type="ECO:0000313" key="14">
    <source>
        <dbReference type="EMBL" id="PIR83756.1"/>
    </source>
</evidence>
<dbReference type="CDD" id="cd00771">
    <property type="entry name" value="ThrRS_core"/>
    <property type="match status" value="1"/>
</dbReference>
<dbReference type="GO" id="GO:0004829">
    <property type="term" value="F:threonine-tRNA ligase activity"/>
    <property type="evidence" value="ECO:0007669"/>
    <property type="project" value="UniProtKB-UniRule"/>
</dbReference>
<dbReference type="EMBL" id="PFBK01000008">
    <property type="protein sequence ID" value="PIR83756.1"/>
    <property type="molecule type" value="Genomic_DNA"/>
</dbReference>
<dbReference type="FunFam" id="3.40.50.800:FF:000001">
    <property type="entry name" value="Threonine--tRNA ligase"/>
    <property type="match status" value="1"/>
</dbReference>
<evidence type="ECO:0000256" key="12">
    <source>
        <dbReference type="SAM" id="MobiDB-lite"/>
    </source>
</evidence>
<evidence type="ECO:0000256" key="9">
    <source>
        <dbReference type="ARBA" id="ARBA00023146"/>
    </source>
</evidence>
<evidence type="ECO:0000256" key="8">
    <source>
        <dbReference type="ARBA" id="ARBA00022917"/>
    </source>
</evidence>
<keyword evidence="9" id="KW-0030">Aminoacyl-tRNA synthetase</keyword>
<dbReference type="Proteomes" id="UP000231192">
    <property type="component" value="Unassembled WGS sequence"/>
</dbReference>
<comment type="caution">
    <text evidence="14">The sequence shown here is derived from an EMBL/GenBank/DDBJ whole genome shotgun (WGS) entry which is preliminary data.</text>
</comment>
<dbReference type="InterPro" id="IPR036621">
    <property type="entry name" value="Anticodon-bd_dom_sf"/>
</dbReference>
<keyword evidence="7" id="KW-0067">ATP-binding</keyword>
<feature type="region of interest" description="Disordered" evidence="12">
    <location>
        <begin position="1"/>
        <end position="30"/>
    </location>
</feature>
<evidence type="ECO:0000259" key="13">
    <source>
        <dbReference type="PROSITE" id="PS50862"/>
    </source>
</evidence>
<evidence type="ECO:0000256" key="2">
    <source>
        <dbReference type="ARBA" id="ARBA00013163"/>
    </source>
</evidence>
<dbReference type="InterPro" id="IPR004154">
    <property type="entry name" value="Anticodon-bd"/>
</dbReference>
<dbReference type="CDD" id="cd00860">
    <property type="entry name" value="ThrRS_anticodon"/>
    <property type="match status" value="1"/>
</dbReference>